<dbReference type="SUPFAM" id="SSF52540">
    <property type="entry name" value="P-loop containing nucleoside triphosphate hydrolases"/>
    <property type="match status" value="1"/>
</dbReference>
<dbReference type="InterPro" id="IPR005747">
    <property type="entry name" value="MutS2"/>
</dbReference>
<dbReference type="GO" id="GO:0005524">
    <property type="term" value="F:ATP binding"/>
    <property type="evidence" value="ECO:0007669"/>
    <property type="project" value="UniProtKB-UniRule"/>
</dbReference>
<dbReference type="SMART" id="SM00463">
    <property type="entry name" value="SMR"/>
    <property type="match status" value="1"/>
</dbReference>
<protein>
    <recommendedName>
        <fullName evidence="9">Endonuclease MutS2</fullName>
        <ecNumber evidence="9">3.1.-.-</ecNumber>
    </recommendedName>
    <alternativeName>
        <fullName evidence="9">Ribosome-associated protein quality control-upstream factor</fullName>
        <shortName evidence="9">RQC-upstream factor</shortName>
        <shortName evidence="9">RqcU</shortName>
        <ecNumber evidence="9">3.6.4.-</ecNumber>
    </alternativeName>
</protein>
<keyword evidence="1 9" id="KW-0540">Nuclease</keyword>
<dbReference type="InterPro" id="IPR027417">
    <property type="entry name" value="P-loop_NTPase"/>
</dbReference>
<sequence length="902" mass="102746">MIYPKNFEQKIGFTEVRSLLRVRCLSPLGKERVDAMSFSTDAVQVNTWMEEIREFRRIQEGQDDFPLDNFFDVRESVARIRLEGTYMEVEELFDLKRSLETIIAIVNFLSRGEETEQGEIRHYYPALYNLADGVATFPLLVQRISQIIDKFGKMRDNASPELLQIRRELARIEGSISRTLYGILRAAQGEGLVEKDVTPTLRDGRLVIPVAPGLKRKISGIVHDESATGRTVYIEPTEVVEANNKVRELENEERREMIRILTDFAKKVRPNVREILDSYNLMAAVDFIRAKAELARLFKSFEPQVAEEPHIDWIKAIHPLLQLSLERKHNDKLNYSLSVDNKEIDKVSNEVDNTQDYDTVLEEENDTRNVPSSVVPLDIQLTKDKHLLIISGPNAGGKSVCLKTVGLLQYMLQCGLSIPVGDRSTTGIFTDIMIDIGDEQSIENDLSTYSSHLMNMKVMMRRASESTLILIDEFGTGTEPQIGGAIAESVLRQFWKKHAWAVITTHYQNLKHFAEEHPGTVNGAMLYDRHEMRPLFQLAIGRPGSSFAIEIARKTGIPEEVIRDASEIVGSDYIQSDKYLQDIVRDKRYWENKRQTIHCHEKELEKRIGQYEKDIAALEQSRKEILNRAKAQAEEIIKESNRRIENAIREIREKQAEKEETKRIRQELAAYEAGLTDAGKIDKGDTSNKKKLKSSGLLSDDDFQKKVDKIKSRKERHEQHLKEKASKQQAAAEALKNAVRKQQGGGLVMVGDSVRIKGLTSVGKVESIEGKQATVIFGGMRTKMAISRLEHIDAATIQSEQKQFQAYNYSRETRETIDKHRNQFRQELDVRGMRADEALNQVQYFIDDAILVGASQVRILHGKGNGILRQLIRQYLGSVPNVTNYRDEHIQFGGAGITVVEL</sequence>
<evidence type="ECO:0000256" key="8">
    <source>
        <dbReference type="ARBA" id="ARBA00023125"/>
    </source>
</evidence>
<dbReference type="SMART" id="SM00534">
    <property type="entry name" value="MUTSac"/>
    <property type="match status" value="1"/>
</dbReference>
<comment type="function">
    <text evidence="9">Acts as a ribosome collision sensor, splitting the ribosome into its 2 subunits. Detects stalled/collided 70S ribosomes which it binds and splits by an ATP-hydrolysis driven conformational change. Acts upstream of the ribosome quality control system (RQC), a ribosome-associated complex that mediates the extraction of incompletely synthesized nascent chains from stalled ribosomes and their subsequent degradation. Probably generates substrates for RQC.</text>
</comment>
<accession>A0A096C1T4</accession>
<dbReference type="InterPro" id="IPR045076">
    <property type="entry name" value="MutS"/>
</dbReference>
<keyword evidence="6 9" id="KW-0067">ATP-binding</keyword>
<evidence type="ECO:0000256" key="2">
    <source>
        <dbReference type="ARBA" id="ARBA00022730"/>
    </source>
</evidence>
<dbReference type="EC" id="3.6.4.-" evidence="9"/>
<dbReference type="GO" id="GO:0072344">
    <property type="term" value="P:rescue of stalled ribosome"/>
    <property type="evidence" value="ECO:0007669"/>
    <property type="project" value="UniProtKB-UniRule"/>
</dbReference>
<evidence type="ECO:0000313" key="13">
    <source>
        <dbReference type="Proteomes" id="UP000029578"/>
    </source>
</evidence>
<dbReference type="EMBL" id="JRNS01000328">
    <property type="protein sequence ID" value="KGF48962.1"/>
    <property type="molecule type" value="Genomic_DNA"/>
</dbReference>
<evidence type="ECO:0000256" key="4">
    <source>
        <dbReference type="ARBA" id="ARBA00022759"/>
    </source>
</evidence>
<dbReference type="EC" id="3.1.-.-" evidence="9"/>
<dbReference type="GO" id="GO:0043023">
    <property type="term" value="F:ribosomal large subunit binding"/>
    <property type="evidence" value="ECO:0007669"/>
    <property type="project" value="UniProtKB-UniRule"/>
</dbReference>
<dbReference type="SUPFAM" id="SSF48334">
    <property type="entry name" value="DNA repair protein MutS, domain III"/>
    <property type="match status" value="1"/>
</dbReference>
<dbReference type="Gene3D" id="3.40.50.300">
    <property type="entry name" value="P-loop containing nucleotide triphosphate hydrolases"/>
    <property type="match status" value="1"/>
</dbReference>
<dbReference type="FunFam" id="3.40.50.300:FF:001531">
    <property type="entry name" value="Endonuclease MutS2"/>
    <property type="match status" value="1"/>
</dbReference>
<comment type="caution">
    <text evidence="12">The sequence shown here is derived from an EMBL/GenBank/DDBJ whole genome shotgun (WGS) entry which is preliminary data.</text>
</comment>
<keyword evidence="7 9" id="KW-0694">RNA-binding</keyword>
<evidence type="ECO:0000259" key="11">
    <source>
        <dbReference type="PROSITE" id="PS50828"/>
    </source>
</evidence>
<keyword evidence="5 9" id="KW-0378">Hydrolase</keyword>
<dbReference type="InterPro" id="IPR000432">
    <property type="entry name" value="DNA_mismatch_repair_MutS_C"/>
</dbReference>
<dbReference type="GO" id="GO:0030983">
    <property type="term" value="F:mismatched DNA binding"/>
    <property type="evidence" value="ECO:0007669"/>
    <property type="project" value="InterPro"/>
</dbReference>
<dbReference type="AlphaFoldDB" id="A0A096C1T4"/>
<dbReference type="InterPro" id="IPR036063">
    <property type="entry name" value="Smr_dom_sf"/>
</dbReference>
<evidence type="ECO:0000256" key="6">
    <source>
        <dbReference type="ARBA" id="ARBA00022840"/>
    </source>
</evidence>
<feature type="domain" description="Smr" evidence="11">
    <location>
        <begin position="828"/>
        <end position="902"/>
    </location>
</feature>
<dbReference type="CDD" id="cd06503">
    <property type="entry name" value="ATP-synt_Fo_b"/>
    <property type="match status" value="1"/>
</dbReference>
<keyword evidence="8 9" id="KW-0238">DNA-binding</keyword>
<dbReference type="Pfam" id="PF01713">
    <property type="entry name" value="Smr"/>
    <property type="match status" value="1"/>
</dbReference>
<comment type="function">
    <text evidence="9">Endonuclease that is involved in the suppression of homologous recombination and thus may have a key role in the control of bacterial genetic diversity.</text>
</comment>
<dbReference type="PROSITE" id="PS50828">
    <property type="entry name" value="SMR"/>
    <property type="match status" value="1"/>
</dbReference>
<keyword evidence="4 9" id="KW-0255">Endonuclease</keyword>
<evidence type="ECO:0000256" key="7">
    <source>
        <dbReference type="ARBA" id="ARBA00022884"/>
    </source>
</evidence>
<dbReference type="Gene3D" id="3.30.1370.110">
    <property type="match status" value="1"/>
</dbReference>
<evidence type="ECO:0000256" key="1">
    <source>
        <dbReference type="ARBA" id="ARBA00022722"/>
    </source>
</evidence>
<gene>
    <name evidence="9" type="primary">mutS2</name>
    <name evidence="9" type="synonym">rqcU</name>
    <name evidence="12" type="ORF">HMPREF0661_06280</name>
</gene>
<comment type="subunit">
    <text evidence="9">Homodimer. Binds to stalled ribosomes, contacting rRNA.</text>
</comment>
<dbReference type="GO" id="GO:0140664">
    <property type="term" value="F:ATP-dependent DNA damage sensor activity"/>
    <property type="evidence" value="ECO:0007669"/>
    <property type="project" value="InterPro"/>
</dbReference>
<organism evidence="12 13">
    <name type="scientific">Prevotella melaninogenica DNF00666</name>
    <dbReference type="NCBI Taxonomy" id="1401073"/>
    <lineage>
        <taxon>Bacteria</taxon>
        <taxon>Pseudomonadati</taxon>
        <taxon>Bacteroidota</taxon>
        <taxon>Bacteroidia</taxon>
        <taxon>Bacteroidales</taxon>
        <taxon>Prevotellaceae</taxon>
        <taxon>Prevotella</taxon>
    </lineage>
</organism>
<dbReference type="InterPro" id="IPR046893">
    <property type="entry name" value="MSSS"/>
</dbReference>
<dbReference type="PANTHER" id="PTHR48466">
    <property type="entry name" value="OS10G0509000 PROTEIN-RELATED"/>
    <property type="match status" value="1"/>
</dbReference>
<dbReference type="GO" id="GO:0019843">
    <property type="term" value="F:rRNA binding"/>
    <property type="evidence" value="ECO:0007669"/>
    <property type="project" value="UniProtKB-UniRule"/>
</dbReference>
<keyword evidence="2 9" id="KW-0699">rRNA-binding</keyword>
<dbReference type="FunFam" id="3.30.1370.110:FF:000004">
    <property type="entry name" value="Endonuclease MutS2"/>
    <property type="match status" value="1"/>
</dbReference>
<name>A0A096C1T4_9BACT</name>
<dbReference type="GO" id="GO:0045910">
    <property type="term" value="P:negative regulation of DNA recombination"/>
    <property type="evidence" value="ECO:0007669"/>
    <property type="project" value="InterPro"/>
</dbReference>
<dbReference type="InterPro" id="IPR007696">
    <property type="entry name" value="DNA_mismatch_repair_MutS_core"/>
</dbReference>
<dbReference type="InterPro" id="IPR036187">
    <property type="entry name" value="DNA_mismatch_repair_MutS_sf"/>
</dbReference>
<dbReference type="PANTHER" id="PTHR48466:SF2">
    <property type="entry name" value="OS10G0509000 PROTEIN"/>
    <property type="match status" value="1"/>
</dbReference>
<feature type="binding site" evidence="9">
    <location>
        <begin position="392"/>
        <end position="399"/>
    </location>
    <ligand>
        <name>ATP</name>
        <dbReference type="ChEBI" id="CHEBI:30616"/>
    </ligand>
</feature>
<proteinExistence type="inferred from homology"/>
<dbReference type="SMART" id="SM00533">
    <property type="entry name" value="MUTSd"/>
    <property type="match status" value="1"/>
</dbReference>
<dbReference type="NCBIfam" id="TIGR01069">
    <property type="entry name" value="mutS2"/>
    <property type="match status" value="1"/>
</dbReference>
<evidence type="ECO:0000313" key="12">
    <source>
        <dbReference type="EMBL" id="KGF48962.1"/>
    </source>
</evidence>
<dbReference type="GO" id="GO:0004519">
    <property type="term" value="F:endonuclease activity"/>
    <property type="evidence" value="ECO:0007669"/>
    <property type="project" value="UniProtKB-UniRule"/>
</dbReference>
<dbReference type="GO" id="GO:0006298">
    <property type="term" value="P:mismatch repair"/>
    <property type="evidence" value="ECO:0007669"/>
    <property type="project" value="InterPro"/>
</dbReference>
<feature type="coiled-coil region" evidence="10">
    <location>
        <begin position="707"/>
        <end position="738"/>
    </location>
</feature>
<dbReference type="HAMAP" id="MF_00092">
    <property type="entry name" value="MutS2"/>
    <property type="match status" value="1"/>
</dbReference>
<dbReference type="Proteomes" id="UP000029578">
    <property type="component" value="Unassembled WGS sequence"/>
</dbReference>
<dbReference type="Pfam" id="PF00488">
    <property type="entry name" value="MutS_V"/>
    <property type="match status" value="1"/>
</dbReference>
<keyword evidence="3 9" id="KW-0547">Nucleotide-binding</keyword>
<dbReference type="GO" id="GO:0016887">
    <property type="term" value="F:ATP hydrolysis activity"/>
    <property type="evidence" value="ECO:0007669"/>
    <property type="project" value="InterPro"/>
</dbReference>
<dbReference type="InterPro" id="IPR002625">
    <property type="entry name" value="Smr_dom"/>
</dbReference>
<evidence type="ECO:0000256" key="9">
    <source>
        <dbReference type="HAMAP-Rule" id="MF_00092"/>
    </source>
</evidence>
<evidence type="ECO:0000256" key="5">
    <source>
        <dbReference type="ARBA" id="ARBA00022801"/>
    </source>
</evidence>
<dbReference type="RefSeq" id="WP_036864608.1">
    <property type="nucleotide sequence ID" value="NZ_JRNS01000328.1"/>
</dbReference>
<dbReference type="SUPFAM" id="SSF160443">
    <property type="entry name" value="SMR domain-like"/>
    <property type="match status" value="1"/>
</dbReference>
<reference evidence="12 13" key="1">
    <citation type="submission" date="2014-07" db="EMBL/GenBank/DDBJ databases">
        <authorList>
            <person name="McCorrison J."/>
            <person name="Sanka R."/>
            <person name="Torralba M."/>
            <person name="Gillis M."/>
            <person name="Haft D.H."/>
            <person name="Methe B."/>
            <person name="Sutton G."/>
            <person name="Nelson K.E."/>
        </authorList>
    </citation>
    <scope>NUCLEOTIDE SEQUENCE [LARGE SCALE GENOMIC DNA]</scope>
    <source>
        <strain evidence="12 13">DNF00666</strain>
    </source>
</reference>
<evidence type="ECO:0000256" key="3">
    <source>
        <dbReference type="ARBA" id="ARBA00022741"/>
    </source>
</evidence>
<dbReference type="PIRSF" id="PIRSF005814">
    <property type="entry name" value="MutS_YshD"/>
    <property type="match status" value="1"/>
</dbReference>
<keyword evidence="10" id="KW-0175">Coiled coil</keyword>
<evidence type="ECO:0000256" key="10">
    <source>
        <dbReference type="SAM" id="Coils"/>
    </source>
</evidence>
<dbReference type="Pfam" id="PF20297">
    <property type="entry name" value="MSSS"/>
    <property type="match status" value="1"/>
</dbReference>
<feature type="coiled-coil region" evidence="10">
    <location>
        <begin position="601"/>
        <end position="664"/>
    </location>
</feature>
<comment type="similarity">
    <text evidence="9">Belongs to the DNA mismatch repair MutS family. MutS2 subfamily.</text>
</comment>